<dbReference type="Pfam" id="PF06996">
    <property type="entry name" value="T6SS_TssG"/>
    <property type="match status" value="1"/>
</dbReference>
<dbReference type="RefSeq" id="WP_071484010.1">
    <property type="nucleotide sequence ID" value="NZ_FNTS01000002.1"/>
</dbReference>
<name>A0A1S2V3I7_9PSED</name>
<protein>
    <submittedName>
        <fullName evidence="1">Type VI secretion protein</fullName>
    </submittedName>
    <submittedName>
        <fullName evidence="2">Type VI secretion system protein ImpH</fullName>
    </submittedName>
</protein>
<sequence length="335" mass="37781">MAIPGGAAAPALTQLCRVIREHTLFQAILQVIERLRDAHPLLDDDVLYDQLEFQANPGLGFAGHDIDRVEFFVEHGQLRARLRLNVLGLFGAGSPLPAFYGEQAFAEMSGGNPTRDFLDIFHHRLHRLMLPIWRKYRYRACFQAGASDTFSEQMFALIGLGGTAIRGATQLDCKRLLPYLGLLSLRAHSAALIETVLRYYFKHDPLFIEQWVERTVEVAPLQRNDLGVANSELGQDLVLGHRVADRSGKFRVHVLALSWQRLHEFLPAGKAYQPLRSLVRLTTRDPLEYDLRLVLAEGEVRALHIGARNVCRLGWTSWLDHEHADGVVTLAGNFH</sequence>
<dbReference type="Proteomes" id="UP000181661">
    <property type="component" value="Unassembled WGS sequence"/>
</dbReference>
<evidence type="ECO:0000313" key="2">
    <source>
        <dbReference type="EMBL" id="SEE51553.1"/>
    </source>
</evidence>
<proteinExistence type="predicted"/>
<dbReference type="InterPro" id="IPR010732">
    <property type="entry name" value="T6SS_TssG-like"/>
</dbReference>
<accession>A0A1S2V3I7</accession>
<reference evidence="2 4" key="2">
    <citation type="submission" date="2016-10" db="EMBL/GenBank/DDBJ databases">
        <authorList>
            <person name="Varghese N."/>
            <person name="Submissions S."/>
        </authorList>
    </citation>
    <scope>NUCLEOTIDE SEQUENCE [LARGE SCALE GENOMIC DNA]</scope>
    <source>
        <strain evidence="2 4">BS2773</strain>
    </source>
</reference>
<dbReference type="Proteomes" id="UP000182179">
    <property type="component" value="Unassembled WGS sequence"/>
</dbReference>
<keyword evidence="4" id="KW-1185">Reference proteome</keyword>
<dbReference type="EMBL" id="FNTS01000002">
    <property type="protein sequence ID" value="SEE51553.1"/>
    <property type="molecule type" value="Genomic_DNA"/>
</dbReference>
<evidence type="ECO:0000313" key="1">
    <source>
        <dbReference type="EMBL" id="OIN53342.1"/>
    </source>
</evidence>
<dbReference type="EMBL" id="MDDR01000020">
    <property type="protein sequence ID" value="OIN53342.1"/>
    <property type="molecule type" value="Genomic_DNA"/>
</dbReference>
<evidence type="ECO:0000313" key="4">
    <source>
        <dbReference type="Proteomes" id="UP000182179"/>
    </source>
</evidence>
<dbReference type="PANTHER" id="PTHR35564:SF3">
    <property type="entry name" value="TYPE VI SECRETION SYSTEM BASEPLATE SUBUNIT TSSG"/>
    <property type="match status" value="1"/>
</dbReference>
<evidence type="ECO:0000313" key="3">
    <source>
        <dbReference type="Proteomes" id="UP000181661"/>
    </source>
</evidence>
<comment type="caution">
    <text evidence="1">The sequence shown here is derived from an EMBL/GenBank/DDBJ whole genome shotgun (WGS) entry which is preliminary data.</text>
</comment>
<dbReference type="PANTHER" id="PTHR35564">
    <property type="match status" value="1"/>
</dbReference>
<reference evidence="1 3" key="1">
    <citation type="submission" date="2016-08" db="EMBL/GenBank/DDBJ databases">
        <title>Draft genome sequence of Pseudomonas costantinii LMG 22119, type strain isolated from cultivated mushroom (Agaricus bisporus) sporophores.</title>
        <authorList>
            <person name="Tambong J.T."/>
        </authorList>
    </citation>
    <scope>NUCLEOTIDE SEQUENCE [LARGE SCALE GENOMIC DNA]</scope>
    <source>
        <strain evidence="1 3">LMG 22119</strain>
    </source>
</reference>
<organism evidence="1 3">
    <name type="scientific">Pseudomonas costantinii</name>
    <dbReference type="NCBI Taxonomy" id="168469"/>
    <lineage>
        <taxon>Bacteria</taxon>
        <taxon>Pseudomonadati</taxon>
        <taxon>Pseudomonadota</taxon>
        <taxon>Gammaproteobacteria</taxon>
        <taxon>Pseudomonadales</taxon>
        <taxon>Pseudomonadaceae</taxon>
        <taxon>Pseudomonas</taxon>
    </lineage>
</organism>
<dbReference type="NCBIfam" id="TIGR03347">
    <property type="entry name" value="VI_chp_1"/>
    <property type="match status" value="1"/>
</dbReference>
<dbReference type="AlphaFoldDB" id="A0A1S2V3I7"/>
<dbReference type="OrthoDB" id="1523296at2"/>
<gene>
    <name evidence="1" type="ORF">BFL40_11000</name>
    <name evidence="2" type="ORF">SAMN04515675_5977</name>
</gene>